<evidence type="ECO:0000256" key="1">
    <source>
        <dbReference type="SAM" id="MobiDB-lite"/>
    </source>
</evidence>
<evidence type="ECO:0000313" key="3">
    <source>
        <dbReference type="Proteomes" id="UP000078492"/>
    </source>
</evidence>
<gene>
    <name evidence="2" type="ORF">ALC57_04128</name>
</gene>
<feature type="compositionally biased region" description="Acidic residues" evidence="1">
    <location>
        <begin position="181"/>
        <end position="198"/>
    </location>
</feature>
<name>A0A195EDF5_9HYME</name>
<sequence>MRFPSKPYERPSIFCRKGNQFSARKSSAEISSGLHTPQPSVCPSVVAIVTRLNGRSPTRRRITDFDRALGLSNSIVALERTEFQVPEVSWRAVTTRRCYNTGRPEDDGGCERTGERPNEREEGPRELHGDRRREIDGWPPTANDVSLSNAEASPSSARRKTYTDAKSSSPRRALSPAVDGGESEGDGDGDGEGDDDGDDSHSACCGLSIIKARQQHSRCGLPAL</sequence>
<reference evidence="2 3" key="1">
    <citation type="submission" date="2015-09" db="EMBL/GenBank/DDBJ databases">
        <title>Trachymyrmex cornetzi WGS genome.</title>
        <authorList>
            <person name="Nygaard S."/>
            <person name="Hu H."/>
            <person name="Boomsma J."/>
            <person name="Zhang G."/>
        </authorList>
    </citation>
    <scope>NUCLEOTIDE SEQUENCE [LARGE SCALE GENOMIC DNA]</scope>
    <source>
        <strain evidence="2">Tcor2-1</strain>
        <tissue evidence="2">Whole body</tissue>
    </source>
</reference>
<dbReference type="AlphaFoldDB" id="A0A195EDF5"/>
<feature type="region of interest" description="Disordered" evidence="1">
    <location>
        <begin position="99"/>
        <end position="203"/>
    </location>
</feature>
<evidence type="ECO:0000313" key="2">
    <source>
        <dbReference type="EMBL" id="KYN23255.1"/>
    </source>
</evidence>
<keyword evidence="3" id="KW-1185">Reference proteome</keyword>
<feature type="compositionally biased region" description="Polar residues" evidence="1">
    <location>
        <begin position="143"/>
        <end position="156"/>
    </location>
</feature>
<accession>A0A195EDF5</accession>
<dbReference type="EMBL" id="KQ979039">
    <property type="protein sequence ID" value="KYN23255.1"/>
    <property type="molecule type" value="Genomic_DNA"/>
</dbReference>
<protein>
    <submittedName>
        <fullName evidence="2">Uncharacterized protein</fullName>
    </submittedName>
</protein>
<dbReference type="Proteomes" id="UP000078492">
    <property type="component" value="Unassembled WGS sequence"/>
</dbReference>
<proteinExistence type="predicted"/>
<feature type="compositionally biased region" description="Basic and acidic residues" evidence="1">
    <location>
        <begin position="103"/>
        <end position="136"/>
    </location>
</feature>
<organism evidence="2 3">
    <name type="scientific">Trachymyrmex cornetzi</name>
    <dbReference type="NCBI Taxonomy" id="471704"/>
    <lineage>
        <taxon>Eukaryota</taxon>
        <taxon>Metazoa</taxon>
        <taxon>Ecdysozoa</taxon>
        <taxon>Arthropoda</taxon>
        <taxon>Hexapoda</taxon>
        <taxon>Insecta</taxon>
        <taxon>Pterygota</taxon>
        <taxon>Neoptera</taxon>
        <taxon>Endopterygota</taxon>
        <taxon>Hymenoptera</taxon>
        <taxon>Apocrita</taxon>
        <taxon>Aculeata</taxon>
        <taxon>Formicoidea</taxon>
        <taxon>Formicidae</taxon>
        <taxon>Myrmicinae</taxon>
        <taxon>Trachymyrmex</taxon>
    </lineage>
</organism>